<dbReference type="GO" id="GO:0000122">
    <property type="term" value="P:negative regulation of transcription by RNA polymerase II"/>
    <property type="evidence" value="ECO:0007669"/>
    <property type="project" value="Ensembl"/>
</dbReference>
<feature type="compositionally biased region" description="Basic and acidic residues" evidence="7">
    <location>
        <begin position="1908"/>
        <end position="1925"/>
    </location>
</feature>
<dbReference type="GO" id="GO:0001940">
    <property type="term" value="C:male pronucleus"/>
    <property type="evidence" value="ECO:0007669"/>
    <property type="project" value="Ensembl"/>
</dbReference>
<reference evidence="9" key="3">
    <citation type="submission" date="2025-09" db="UniProtKB">
        <authorList>
            <consortium name="Ensembl"/>
        </authorList>
    </citation>
    <scope>IDENTIFICATION</scope>
    <source>
        <strain evidence="9">broiler</strain>
    </source>
</reference>
<feature type="compositionally biased region" description="Basic and acidic residues" evidence="7">
    <location>
        <begin position="1697"/>
        <end position="1712"/>
    </location>
</feature>
<evidence type="ECO:0000256" key="1">
    <source>
        <dbReference type="ARBA" id="ARBA00004123"/>
    </source>
</evidence>
<feature type="compositionally biased region" description="Basic and acidic residues" evidence="7">
    <location>
        <begin position="1448"/>
        <end position="1480"/>
    </location>
</feature>
<feature type="compositionally biased region" description="Low complexity" evidence="7">
    <location>
        <begin position="1216"/>
        <end position="1225"/>
    </location>
</feature>
<evidence type="ECO:0000313" key="10">
    <source>
        <dbReference type="Proteomes" id="UP000000539"/>
    </source>
</evidence>
<evidence type="ECO:0000256" key="6">
    <source>
        <dbReference type="ARBA" id="ARBA00023306"/>
    </source>
</evidence>
<feature type="compositionally biased region" description="Polar residues" evidence="7">
    <location>
        <begin position="1403"/>
        <end position="1412"/>
    </location>
</feature>
<sequence>MSGTVSAAAGLRPLLETLQDPAAPAGDLTDAHLSLVNRLSGEEGREFVAAVRKHFPRLCKVFKAHISSENSELSNAALQALGFCVFNSKITSELSASEVEDLLSTLNSIAVKTSDKNTRTRALWVISKQTFPSEIIKKEVSSLISTLETILTKGDVQSMIVEYEALNVVIRLMEQAPAQMGEEAVRWAKLIIPLVVHSAHKVQLRGATALEIGMPLLLQKQQEVAAVTEHLMTTKLISELQKLFSTKNETYVLKLWPLFVKLLGKTLHRSGSFINSLLQLEELGFRSGSPVVKKIAFIAWKSLIDNFALNPDILCSAKRLKLLMQPLSSIHVRTEALALTKLEVWWYLLMRLGPQLPANFEQVCIPLIQSTLSVDSAAALQGTPSRVPSNPNSANPPQKPGPYPFASPATPRMNLNSSTAGLVAIPSIQLLGIEMLLHFLMGPEVLEFAKRNKLVLSLEPLQHPLISSPSFFCKHASTFINAVQDGFIAVGKEVPESMLNCIWKDINGHVKAAIESGNKKEKQGSEVLTMLLQALKNIVRSNSLPVQKILSLIDITVKELPPKVLGSPAYQIADMDLLNGTPALFLVQLPFHNNLLEWCVTDERFFIILETLMRYVLSGPTSLLAFSESVLCVINQNAKQVENKEHLWRMWSIVVNPLTDWINRTNEVNQGDALEHNFNAVYNALLLPVSHIFPVQEFPQPTMKSLLRAWSDLYRAFARCAALVATAEENLCCEELCAKIISGLEGETPVMSAMLDGLTHVVAVMVDCINFAPYGTKYQPKNRSPQTPTDWSKKKREPLGKLSSLFKLLVMLLDSFHALSSEDACPEPLASVGHSLIAVLHNIISHISLPSMIGTMFAVFSKPLAVFYEKTKLADVPKAYSNLNSKLEKLLAEIILCLQSHCMGCYDSELLEQLSPLLCVIFQHKSKQMRKQCANFWNTTFAKAASLTYPEELKPVLSQAKQKMPLLLPGFESIEIADEQSGPFSDEAENSQWDAKLSGMEVNLGQKRDSILAQTGELKNEVKDKSDNVQVTSAKLKLEFSASKPKSDVLLEEEKSVDFVFIPPETKARILTEHQKEVLRSKRVGIPAMYNNLDSSQDTTLFSQYTQSQEDSLEKSPLENAKEDFKNNPQEENGKSESCIADSDGNTGDCKVDNPLEDVKEKSAYHIEKNSNSEEESSRGDRTGIIGEESSVGEALEKSGTETASKESLVGNENTSAISCSSTSSDVICGTPQPASRRQSFITLEKFDSSESRPFSPSALNSVSEVSQSASVPDKQGNINVCKTGRKPGKSGEESRKSSQSEQISAAKRRLTRRQSKMEQQGNQQAKLVTNSEQEKGAQESFVSNSVENSPESPCSMEDTERVLTAQPQPVSSPEPDIKKAEAVMAEIEKVRAFEMDSKENTPPKTAVSSEQVMGDGSQGPHASLSQKTLRRSSRRRSENAEMAAGSQDKEDGYQKKDKRKEDEKALQKKVPQTKEDASQKQKAVCGKASEHAIKKESSLPERSAAEDLGSKEPPAAKGADEEANRSAGKPEDTLKSDSEGQDCSSDTVSEKKRERPRYHTRRSSQGLLSSIENAEADGSETKKESLKKKSGKTKNKSDSLEGKRKDVQPESQSHGVSSQVDESKNLSGMNESELSSEVSTDAALMSAPSDVKNQVLLAGADEAEGSASSRTSPSTQNVSVEQSKAGVLPESFSDPRVSDEVLKGDENKCIEKQSSVEQHSSVQPENVQGANTSGSDLSSLQMQDCQHKRSKRVRKAKSCDCCSKRVKQQTSLSESKSEDPRELIEPQATPVQMAVSTAEVSGSSNLEESLSITPCAMSTPLPPAKESGMLSLERERTCEDNLQGNSGVMKEEAENPPHTAGEVSDPVVEIKVKEEVDGNDRAEQCVSVSECASDEPGDSSVAAGDQSEEKAAVEKEEESQHGEVEEVPEADGSKPETKQMDELEGNRDGKEEAENALEEVCITPDNEMREELLEAEITVPENVAVGNKDVVVENKSADSPQKPEGLDSFTSVNGSPSGVQARCTWSPSASPSTSILKRGVKRHHEDDSLSPANKIRRVSFANPIYQEGLADDIDRRSPVIRSHSSPSSRSLKILSNIQTKHITTPTKGFLSPGSRNPKFKSSKKCLMTEMVKESLPSPTECVYPALAGCKAPVDVILPQITSNICARGLGQLIRAKNIKTVGDLSALTASEIKTLPIRSPKVSNVKKALRGYHEQQVKSRGCEEIGALEDGERTVNSAEDKSPPVDEDKLATDLGEAIALSSSSPPPADLLSQMDLLAAQLTSEDLRSYPGSRLFEMQEKLASMSDCIMKTLRSRWRSPPHDSAE</sequence>
<feature type="region of interest" description="Disordered" evidence="7">
    <location>
        <begin position="381"/>
        <end position="410"/>
    </location>
</feature>
<dbReference type="GO" id="GO:1990830">
    <property type="term" value="P:cellular response to leukemia inhibitory factor"/>
    <property type="evidence" value="ECO:0007669"/>
    <property type="project" value="Ensembl"/>
</dbReference>
<feature type="compositionally biased region" description="Polar residues" evidence="7">
    <location>
        <begin position="1713"/>
        <end position="1745"/>
    </location>
</feature>
<comment type="subcellular location">
    <subcellularLocation>
        <location evidence="2">Chromosome</location>
        <location evidence="2">Telomere</location>
    </subcellularLocation>
    <subcellularLocation>
        <location evidence="1">Nucleus</location>
    </subcellularLocation>
</comment>
<protein>
    <submittedName>
        <fullName evidence="9">Replication timing regulatory factor 1</fullName>
    </submittedName>
</protein>
<reference evidence="9" key="2">
    <citation type="submission" date="2025-08" db="UniProtKB">
        <authorList>
            <consortium name="Ensembl"/>
        </authorList>
    </citation>
    <scope>IDENTIFICATION</scope>
    <source>
        <strain evidence="9">broiler</strain>
    </source>
</reference>
<feature type="compositionally biased region" description="Polar residues" evidence="7">
    <location>
        <begin position="1795"/>
        <end position="1813"/>
    </location>
</feature>
<keyword evidence="3" id="KW-0158">Chromosome</keyword>
<evidence type="ECO:0000256" key="7">
    <source>
        <dbReference type="SAM" id="MobiDB-lite"/>
    </source>
</evidence>
<feature type="compositionally biased region" description="Basic and acidic residues" evidence="7">
    <location>
        <begin position="1290"/>
        <end position="1299"/>
    </location>
</feature>
<evidence type="ECO:0000256" key="4">
    <source>
        <dbReference type="ARBA" id="ARBA00022895"/>
    </source>
</evidence>
<feature type="region of interest" description="Disordered" evidence="7">
    <location>
        <begin position="1993"/>
        <end position="2050"/>
    </location>
</feature>
<dbReference type="GO" id="GO:0035019">
    <property type="term" value="P:somatic stem cell population maintenance"/>
    <property type="evidence" value="ECO:0007669"/>
    <property type="project" value="Ensembl"/>
</dbReference>
<dbReference type="GO" id="GO:0000785">
    <property type="term" value="C:chromatin"/>
    <property type="evidence" value="ECO:0007669"/>
    <property type="project" value="Ensembl"/>
</dbReference>
<feature type="compositionally biased region" description="Polar residues" evidence="7">
    <location>
        <begin position="382"/>
        <end position="396"/>
    </location>
</feature>
<evidence type="ECO:0000313" key="9">
    <source>
        <dbReference type="Ensembl" id="ENSGALP00010013562.1"/>
    </source>
</evidence>
<gene>
    <name evidence="9" type="primary">RIF1</name>
</gene>
<dbReference type="GO" id="GO:0031965">
    <property type="term" value="C:nuclear membrane"/>
    <property type="evidence" value="ECO:0007669"/>
    <property type="project" value="Ensembl"/>
</dbReference>
<feature type="compositionally biased region" description="Basic and acidic residues" evidence="7">
    <location>
        <begin position="1112"/>
        <end position="1126"/>
    </location>
</feature>
<feature type="compositionally biased region" description="Basic and acidic residues" evidence="7">
    <location>
        <begin position="1489"/>
        <end position="1511"/>
    </location>
</feature>
<keyword evidence="5" id="KW-0539">Nucleus</keyword>
<reference evidence="9" key="1">
    <citation type="submission" date="2020-11" db="EMBL/GenBank/DDBJ databases">
        <title>Gallus gallus (Chicken) genome, bGalGal1, GRCg7b, maternal haplotype autosomes + Z &amp; W.</title>
        <authorList>
            <person name="Warren W."/>
            <person name="Formenti G."/>
            <person name="Fedrigo O."/>
            <person name="Haase B."/>
            <person name="Mountcastle J."/>
            <person name="Balacco J."/>
            <person name="Tracey A."/>
            <person name="Schneider V."/>
            <person name="Okimoto R."/>
            <person name="Cheng H."/>
            <person name="Hawken R."/>
            <person name="Howe K."/>
            <person name="Jarvis E.D."/>
        </authorList>
    </citation>
    <scope>NUCLEOTIDE SEQUENCE [LARGE SCALE GENOMIC DNA]</scope>
    <source>
        <strain evidence="9">Broiler</strain>
    </source>
</reference>
<dbReference type="GO" id="GO:0005886">
    <property type="term" value="C:plasma membrane"/>
    <property type="evidence" value="ECO:0007669"/>
    <property type="project" value="Ensembl"/>
</dbReference>
<feature type="domain" description="Telomere-associated protein Rif1 N-terminal" evidence="8">
    <location>
        <begin position="29"/>
        <end position="364"/>
    </location>
</feature>
<feature type="compositionally biased region" description="Basic and acidic residues" evidence="7">
    <location>
        <begin position="1519"/>
        <end position="1539"/>
    </location>
</feature>
<dbReference type="GO" id="GO:0140445">
    <property type="term" value="C:chromosome, telomeric repeat region"/>
    <property type="evidence" value="ECO:0000318"/>
    <property type="project" value="GO_Central"/>
</dbReference>
<keyword evidence="6" id="KW-0131">Cell cycle</keyword>
<keyword evidence="4" id="KW-0779">Telomere</keyword>
<dbReference type="RefSeq" id="NP_001383405.1">
    <property type="nucleotide sequence ID" value="NM_001396476.1"/>
</dbReference>
<dbReference type="Pfam" id="PF12231">
    <property type="entry name" value="Rif1_N"/>
    <property type="match status" value="1"/>
</dbReference>
<dbReference type="GO" id="GO:0031509">
    <property type="term" value="P:subtelomeric heterochromatin formation"/>
    <property type="evidence" value="ECO:0007669"/>
    <property type="project" value="Ensembl"/>
</dbReference>
<dbReference type="Proteomes" id="UP000000539">
    <property type="component" value="Chromosome 7"/>
</dbReference>
<feature type="compositionally biased region" description="Polar residues" evidence="7">
    <location>
        <begin position="1318"/>
        <end position="1332"/>
    </location>
</feature>
<dbReference type="GO" id="GO:0045830">
    <property type="term" value="P:positive regulation of isotype switching"/>
    <property type="evidence" value="ECO:0007669"/>
    <property type="project" value="Ensembl"/>
</dbReference>
<dbReference type="GO" id="GO:0005634">
    <property type="term" value="C:nucleus"/>
    <property type="evidence" value="ECO:0000318"/>
    <property type="project" value="GO_Central"/>
</dbReference>
<feature type="compositionally biased region" description="Polar residues" evidence="7">
    <location>
        <begin position="1252"/>
        <end position="1281"/>
    </location>
</feature>
<feature type="compositionally biased region" description="Basic and acidic residues" evidence="7">
    <location>
        <begin position="1596"/>
        <end position="1609"/>
    </location>
</feature>
<dbReference type="OrthoDB" id="5399929at2759"/>
<dbReference type="CDD" id="cd14267">
    <property type="entry name" value="Rif1_CTD_C-II_like"/>
    <property type="match status" value="1"/>
</dbReference>
<feature type="compositionally biased region" description="Polar residues" evidence="7">
    <location>
        <begin position="1610"/>
        <end position="1640"/>
    </location>
</feature>
<feature type="compositionally biased region" description="Polar residues" evidence="7">
    <location>
        <begin position="2009"/>
        <end position="2036"/>
    </location>
</feature>
<evidence type="ECO:0000256" key="5">
    <source>
        <dbReference type="ARBA" id="ARBA00023242"/>
    </source>
</evidence>
<feature type="compositionally biased region" description="Basic and acidic residues" evidence="7">
    <location>
        <begin position="1869"/>
        <end position="1884"/>
    </location>
</feature>
<dbReference type="GO" id="GO:0001939">
    <property type="term" value="C:female pronucleus"/>
    <property type="evidence" value="ECO:0007669"/>
    <property type="project" value="Ensembl"/>
</dbReference>
<dbReference type="PANTHER" id="PTHR22928:SF3">
    <property type="entry name" value="TELOMERE-ASSOCIATED PROTEIN RIF1"/>
    <property type="match status" value="1"/>
</dbReference>
<evidence type="ECO:0000259" key="8">
    <source>
        <dbReference type="Pfam" id="PF12231"/>
    </source>
</evidence>
<evidence type="ECO:0000256" key="3">
    <source>
        <dbReference type="ARBA" id="ARBA00022454"/>
    </source>
</evidence>
<accession>A0A8V0Y7K6</accession>
<dbReference type="GO" id="GO:2001034">
    <property type="term" value="P:positive regulation of double-strand break repair via nonhomologous end joining"/>
    <property type="evidence" value="ECO:0007669"/>
    <property type="project" value="Ensembl"/>
</dbReference>
<evidence type="ECO:0000256" key="2">
    <source>
        <dbReference type="ARBA" id="ARBA00004574"/>
    </source>
</evidence>
<proteinExistence type="predicted"/>
<feature type="compositionally biased region" description="Basic and acidic residues" evidence="7">
    <location>
        <begin position="1932"/>
        <end position="1954"/>
    </location>
</feature>
<feature type="compositionally biased region" description="Polar residues" evidence="7">
    <location>
        <begin position="1341"/>
        <end position="1353"/>
    </location>
</feature>
<keyword evidence="10" id="KW-1185">Reference proteome</keyword>
<dbReference type="GO" id="GO:2000042">
    <property type="term" value="P:negative regulation of double-strand break repair via homologous recombination"/>
    <property type="evidence" value="ECO:0007669"/>
    <property type="project" value="Ensembl"/>
</dbReference>
<feature type="region of interest" description="Disordered" evidence="7">
    <location>
        <begin position="1105"/>
        <end position="1965"/>
    </location>
</feature>
<dbReference type="GO" id="GO:0043247">
    <property type="term" value="P:telomere maintenance in response to DNA damage"/>
    <property type="evidence" value="ECO:0007669"/>
    <property type="project" value="Ensembl"/>
</dbReference>
<dbReference type="GO" id="GO:0000723">
    <property type="term" value="P:telomere maintenance"/>
    <property type="evidence" value="ECO:0000318"/>
    <property type="project" value="GO_Central"/>
</dbReference>
<organism evidence="9 10">
    <name type="scientific">Gallus gallus</name>
    <name type="common">Chicken</name>
    <dbReference type="NCBI Taxonomy" id="9031"/>
    <lineage>
        <taxon>Eukaryota</taxon>
        <taxon>Metazoa</taxon>
        <taxon>Chordata</taxon>
        <taxon>Craniata</taxon>
        <taxon>Vertebrata</taxon>
        <taxon>Euteleostomi</taxon>
        <taxon>Archelosauria</taxon>
        <taxon>Archosauria</taxon>
        <taxon>Dinosauria</taxon>
        <taxon>Saurischia</taxon>
        <taxon>Theropoda</taxon>
        <taxon>Coelurosauria</taxon>
        <taxon>Aves</taxon>
        <taxon>Neognathae</taxon>
        <taxon>Galloanserae</taxon>
        <taxon>Galliformes</taxon>
        <taxon>Phasianidae</taxon>
        <taxon>Phasianinae</taxon>
        <taxon>Gallus</taxon>
    </lineage>
</organism>
<feature type="compositionally biased region" description="Basic and acidic residues" evidence="7">
    <location>
        <begin position="1376"/>
        <end position="1402"/>
    </location>
</feature>
<dbReference type="GO" id="GO:0000793">
    <property type="term" value="C:condensed chromosome"/>
    <property type="evidence" value="ECO:0007669"/>
    <property type="project" value="Ensembl"/>
</dbReference>
<feature type="compositionally biased region" description="Basic residues" evidence="7">
    <location>
        <begin position="1586"/>
        <end position="1595"/>
    </location>
</feature>
<feature type="compositionally biased region" description="Polar residues" evidence="7">
    <location>
        <begin position="1233"/>
        <end position="1242"/>
    </location>
</feature>
<dbReference type="GO" id="GO:0035861">
    <property type="term" value="C:site of double-strand break"/>
    <property type="evidence" value="ECO:0007669"/>
    <property type="project" value="Ensembl"/>
</dbReference>
<dbReference type="Ensembl" id="ENSGALT00010023533.1">
    <property type="protein sequence ID" value="ENSGALP00010013562.1"/>
    <property type="gene ID" value="ENSGALG00010009850.1"/>
</dbReference>
<dbReference type="SUPFAM" id="SSF48371">
    <property type="entry name" value="ARM repeat"/>
    <property type="match status" value="1"/>
</dbReference>
<dbReference type="CTD" id="55183"/>
<dbReference type="InterPro" id="IPR022031">
    <property type="entry name" value="Rif1_N"/>
</dbReference>
<name>A0A8V0Y7K6_CHICK</name>
<feature type="compositionally biased region" description="Polar residues" evidence="7">
    <location>
        <begin position="1671"/>
        <end position="1683"/>
    </location>
</feature>
<dbReference type="OMA" id="NMRSTDY"/>
<dbReference type="FunCoup" id="A0A8V0Y7K6">
    <property type="interactions" value="1818"/>
</dbReference>
<dbReference type="GO" id="GO:0005654">
    <property type="term" value="C:nucleoplasm"/>
    <property type="evidence" value="ECO:0007669"/>
    <property type="project" value="Ensembl"/>
</dbReference>
<dbReference type="InterPro" id="IPR016024">
    <property type="entry name" value="ARM-type_fold"/>
</dbReference>
<dbReference type="GeneTree" id="ENSGT00390000012204"/>
<feature type="compositionally biased region" description="Basic and acidic residues" evidence="7">
    <location>
        <begin position="1150"/>
        <end position="1182"/>
    </location>
</feature>
<feature type="compositionally biased region" description="Polar residues" evidence="7">
    <location>
        <begin position="1564"/>
        <end position="1573"/>
    </location>
</feature>
<dbReference type="PANTHER" id="PTHR22928">
    <property type="entry name" value="TELOMERE-ASSOCIATED PROTEIN RIF1"/>
    <property type="match status" value="1"/>
</dbReference>
<dbReference type="GO" id="GO:0051233">
    <property type="term" value="C:spindle midzone"/>
    <property type="evidence" value="ECO:0007669"/>
    <property type="project" value="Ensembl"/>
</dbReference>
<dbReference type="GeneID" id="424316"/>
<feature type="compositionally biased region" description="Basic and acidic residues" evidence="7">
    <location>
        <begin position="1776"/>
        <end position="1785"/>
    </location>
</feature>